<dbReference type="Proteomes" id="UP000055590">
    <property type="component" value="Chromosome"/>
</dbReference>
<accession>A0A0K1PA61</accession>
<protein>
    <submittedName>
        <fullName evidence="1">Uncharacterized protein</fullName>
    </submittedName>
</protein>
<keyword evidence="2" id="KW-1185">Reference proteome</keyword>
<name>A0A0K1PA61_9BACT</name>
<organism evidence="1 2">
    <name type="scientific">Vulgatibacter incomptus</name>
    <dbReference type="NCBI Taxonomy" id="1391653"/>
    <lineage>
        <taxon>Bacteria</taxon>
        <taxon>Pseudomonadati</taxon>
        <taxon>Myxococcota</taxon>
        <taxon>Myxococcia</taxon>
        <taxon>Myxococcales</taxon>
        <taxon>Cystobacterineae</taxon>
        <taxon>Vulgatibacteraceae</taxon>
        <taxon>Vulgatibacter</taxon>
    </lineage>
</organism>
<gene>
    <name evidence="1" type="ORF">AKJ08_0792</name>
</gene>
<reference evidence="1 2" key="1">
    <citation type="submission" date="2015-08" db="EMBL/GenBank/DDBJ databases">
        <authorList>
            <person name="Babu N.S."/>
            <person name="Beckwith C.J."/>
            <person name="Beseler K.G."/>
            <person name="Brison A."/>
            <person name="Carone J.V."/>
            <person name="Caskin T.P."/>
            <person name="Diamond M."/>
            <person name="Durham M.E."/>
            <person name="Foxe J.M."/>
            <person name="Go M."/>
            <person name="Henderson B.A."/>
            <person name="Jones I.B."/>
            <person name="McGettigan J.A."/>
            <person name="Micheletti S.J."/>
            <person name="Nasrallah M.E."/>
            <person name="Ortiz D."/>
            <person name="Piller C.R."/>
            <person name="Privatt S.R."/>
            <person name="Schneider S.L."/>
            <person name="Sharp S."/>
            <person name="Smith T.C."/>
            <person name="Stanton J.D."/>
            <person name="Ullery H.E."/>
            <person name="Wilson R.J."/>
            <person name="Serrano M.G."/>
            <person name="Buck G."/>
            <person name="Lee V."/>
            <person name="Wang Y."/>
            <person name="Carvalho R."/>
            <person name="Voegtly L."/>
            <person name="Shi R."/>
            <person name="Duckworth R."/>
            <person name="Johnson A."/>
            <person name="Loviza R."/>
            <person name="Walstead R."/>
            <person name="Shah Z."/>
            <person name="Kiflezghi M."/>
            <person name="Wade K."/>
            <person name="Ball S.L."/>
            <person name="Bradley K.W."/>
            <person name="Asai D.J."/>
            <person name="Bowman C.A."/>
            <person name="Russell D.A."/>
            <person name="Pope W.H."/>
            <person name="Jacobs-Sera D."/>
            <person name="Hendrix R.W."/>
            <person name="Hatfull G.F."/>
        </authorList>
    </citation>
    <scope>NUCLEOTIDE SEQUENCE [LARGE SCALE GENOMIC DNA]</scope>
    <source>
        <strain evidence="1 2">DSM 27710</strain>
    </source>
</reference>
<sequence length="52" mass="5558">MPRPGTLALPVHLHAPRIARIRPALVSRGVVPALARVFGSGSWPCRRSESGC</sequence>
<dbReference type="AlphaFoldDB" id="A0A0K1PA61"/>
<dbReference type="EMBL" id="CP012332">
    <property type="protein sequence ID" value="AKU90405.1"/>
    <property type="molecule type" value="Genomic_DNA"/>
</dbReference>
<evidence type="ECO:0000313" key="2">
    <source>
        <dbReference type="Proteomes" id="UP000055590"/>
    </source>
</evidence>
<dbReference type="KEGG" id="vin:AKJ08_0792"/>
<proteinExistence type="predicted"/>
<evidence type="ECO:0000313" key="1">
    <source>
        <dbReference type="EMBL" id="AKU90405.1"/>
    </source>
</evidence>